<organism evidence="2 3">
    <name type="scientific">Candidatus Omnitrophus magneticus</name>
    <dbReference type="NCBI Taxonomy" id="1609969"/>
    <lineage>
        <taxon>Bacteria</taxon>
        <taxon>Pseudomonadati</taxon>
        <taxon>Candidatus Omnitrophota</taxon>
        <taxon>Candidatus Omnitrophus</taxon>
    </lineage>
</organism>
<keyword evidence="1" id="KW-0472">Membrane</keyword>
<keyword evidence="1" id="KW-1133">Transmembrane helix</keyword>
<dbReference type="EMBL" id="JYNY01000433">
    <property type="protein sequence ID" value="KJJ83945.1"/>
    <property type="molecule type" value="Genomic_DNA"/>
</dbReference>
<name>A0A0F0CR82_9BACT</name>
<feature type="transmembrane region" description="Helical" evidence="1">
    <location>
        <begin position="78"/>
        <end position="100"/>
    </location>
</feature>
<keyword evidence="1" id="KW-0812">Transmembrane</keyword>
<dbReference type="Proteomes" id="UP000033428">
    <property type="component" value="Unassembled WGS sequence"/>
</dbReference>
<dbReference type="AlphaFoldDB" id="A0A0F0CR82"/>
<accession>A0A0F0CR82</accession>
<protein>
    <submittedName>
        <fullName evidence="2">Uncharacterized protein</fullName>
    </submittedName>
</protein>
<feature type="non-terminal residue" evidence="2">
    <location>
        <position position="101"/>
    </location>
</feature>
<keyword evidence="3" id="KW-1185">Reference proteome</keyword>
<reference evidence="2 3" key="1">
    <citation type="submission" date="2015-02" db="EMBL/GenBank/DDBJ databases">
        <title>Single-cell genomics of uncultivated deep-branching MTB reveals a conserved set of magnetosome genes.</title>
        <authorList>
            <person name="Kolinko S."/>
            <person name="Richter M."/>
            <person name="Glockner F.O."/>
            <person name="Brachmann A."/>
            <person name="Schuler D."/>
        </authorList>
    </citation>
    <scope>NUCLEOTIDE SEQUENCE [LARGE SCALE GENOMIC DNA]</scope>
    <source>
        <strain evidence="2">SKK-01</strain>
    </source>
</reference>
<evidence type="ECO:0000313" key="3">
    <source>
        <dbReference type="Proteomes" id="UP000033428"/>
    </source>
</evidence>
<feature type="transmembrane region" description="Helical" evidence="1">
    <location>
        <begin position="20"/>
        <end position="45"/>
    </location>
</feature>
<sequence length="101" mass="12100">MLSLRADIPRILFMKKHSLFIILFSFAILFFLWQVIFMRAGFVYGDYSDQFYPWSFLYSNALKNFTLPYWIKFIQSGFPLMAEGQIGGFYPFNILMYFLMP</sequence>
<evidence type="ECO:0000313" key="2">
    <source>
        <dbReference type="EMBL" id="KJJ83945.1"/>
    </source>
</evidence>
<comment type="caution">
    <text evidence="2">The sequence shown here is derived from an EMBL/GenBank/DDBJ whole genome shotgun (WGS) entry which is preliminary data.</text>
</comment>
<evidence type="ECO:0000256" key="1">
    <source>
        <dbReference type="SAM" id="Phobius"/>
    </source>
</evidence>
<gene>
    <name evidence="2" type="ORF">OMAG_002173</name>
</gene>
<proteinExistence type="predicted"/>